<reference evidence="15 16" key="1">
    <citation type="submission" date="2017-09" db="EMBL/GenBank/DDBJ databases">
        <title>Depth-based differentiation of microbial function through sediment-hosted aquifers and enrichment of novel symbionts in the deep terrestrial subsurface.</title>
        <authorList>
            <person name="Probst A.J."/>
            <person name="Ladd B."/>
            <person name="Jarett J.K."/>
            <person name="Geller-Mcgrath D.E."/>
            <person name="Sieber C.M."/>
            <person name="Emerson J.B."/>
            <person name="Anantharaman K."/>
            <person name="Thomas B.C."/>
            <person name="Malmstrom R."/>
            <person name="Stieglmeier M."/>
            <person name="Klingl A."/>
            <person name="Woyke T."/>
            <person name="Ryan C.M."/>
            <person name="Banfield J.F."/>
        </authorList>
    </citation>
    <scope>NUCLEOTIDE SEQUENCE [LARGE SCALE GENOMIC DNA]</scope>
    <source>
        <strain evidence="15">CG23_combo_of_CG06-09_8_20_14_all_41_10</strain>
    </source>
</reference>
<dbReference type="PRINTS" id="PR00696">
    <property type="entry name" value="RSOLVASERUVC"/>
</dbReference>
<keyword evidence="9 13" id="KW-0238">DNA-binding</keyword>
<gene>
    <name evidence="13" type="primary">ruvC</name>
    <name evidence="15" type="ORF">COX41_05980</name>
</gene>
<keyword evidence="6 13" id="KW-0227">DNA damage</keyword>
<evidence type="ECO:0000256" key="13">
    <source>
        <dbReference type="HAMAP-Rule" id="MF_00034"/>
    </source>
</evidence>
<feature type="active site" evidence="13">
    <location>
        <position position="67"/>
    </location>
</feature>
<dbReference type="InterPro" id="IPR020563">
    <property type="entry name" value="X-over_junc_endoDNase_Mg_BS"/>
</dbReference>
<comment type="caution">
    <text evidence="15">The sequence shown here is derived from an EMBL/GenBank/DDBJ whole genome shotgun (WGS) entry which is preliminary data.</text>
</comment>
<dbReference type="NCBIfam" id="TIGR00228">
    <property type="entry name" value="ruvC"/>
    <property type="match status" value="1"/>
</dbReference>
<dbReference type="FunFam" id="3.30.420.10:FF:000002">
    <property type="entry name" value="Crossover junction endodeoxyribonuclease RuvC"/>
    <property type="match status" value="1"/>
</dbReference>
<dbReference type="EC" id="3.1.21.10" evidence="13 14"/>
<sequence length="160" mass="17457">MKILGVDPALTITGYGVIYAKDNKFSLIEAGIISTKAEDAINSRLKKIYTGIIKLISDTNPDVLVLEKIYAHYRHPTTAYILGQARGVICLASAIKNIPLVEYAATRVKKAVTGQGLASKLQVKRMVAGIFKLNNLPKYTDVTDALALAIAHSYIARIKR</sequence>
<evidence type="ECO:0000256" key="14">
    <source>
        <dbReference type="NCBIfam" id="TIGR00228"/>
    </source>
</evidence>
<comment type="function">
    <text evidence="13">The RuvA-RuvB-RuvC complex processes Holliday junction (HJ) DNA during genetic recombination and DNA repair. Endonuclease that resolves HJ intermediates. Cleaves cruciform DNA by making single-stranded nicks across the HJ at symmetrical positions within the homologous arms, yielding a 5'-phosphate and a 3'-hydroxyl group; requires a central core of homology in the junction. The consensus cleavage sequence is 5'-(A/T)TT(C/G)-3'. Cleavage occurs on the 3'-side of the TT dinucleotide at the point of strand exchange. HJ branch migration catalyzed by RuvA-RuvB allows RuvC to scan DNA until it finds its consensus sequence, where it cleaves and resolves the cruciform DNA.</text>
</comment>
<dbReference type="GO" id="GO:0003677">
    <property type="term" value="F:DNA binding"/>
    <property type="evidence" value="ECO:0007669"/>
    <property type="project" value="UniProtKB-KW"/>
</dbReference>
<comment type="similarity">
    <text evidence="1 13">Belongs to the RuvC family.</text>
</comment>
<feature type="binding site" evidence="13">
    <location>
        <position position="141"/>
    </location>
    <ligand>
        <name>Mg(2+)</name>
        <dbReference type="ChEBI" id="CHEBI:18420"/>
        <label>1</label>
    </ligand>
</feature>
<protein>
    <recommendedName>
        <fullName evidence="13 14">Crossover junction endodeoxyribonuclease RuvC</fullName>
        <ecNumber evidence="13 14">3.1.21.10</ecNumber>
    </recommendedName>
    <alternativeName>
        <fullName evidence="13">Holliday junction nuclease RuvC</fullName>
    </alternativeName>
    <alternativeName>
        <fullName evidence="13">Holliday junction resolvase RuvC</fullName>
    </alternativeName>
</protein>
<dbReference type="GO" id="GO:0000287">
    <property type="term" value="F:magnesium ion binding"/>
    <property type="evidence" value="ECO:0007669"/>
    <property type="project" value="UniProtKB-UniRule"/>
</dbReference>
<dbReference type="GO" id="GO:0005737">
    <property type="term" value="C:cytoplasm"/>
    <property type="evidence" value="ECO:0007669"/>
    <property type="project" value="UniProtKB-SubCell"/>
</dbReference>
<keyword evidence="5 13" id="KW-0255">Endonuclease</keyword>
<evidence type="ECO:0000256" key="2">
    <source>
        <dbReference type="ARBA" id="ARBA00022490"/>
    </source>
</evidence>
<organism evidence="15 16">
    <name type="scientific">Candidatus Sherwoodlollariibacterium unditelluris</name>
    <dbReference type="NCBI Taxonomy" id="1974757"/>
    <lineage>
        <taxon>Bacteria</taxon>
        <taxon>Pseudomonadati</taxon>
        <taxon>Candidatus Omnitrophota</taxon>
        <taxon>Candidatus Sherwoodlollariibacterium</taxon>
    </lineage>
</organism>
<feature type="active site" evidence="13">
    <location>
        <position position="141"/>
    </location>
</feature>
<dbReference type="Gene3D" id="3.30.420.10">
    <property type="entry name" value="Ribonuclease H-like superfamily/Ribonuclease H"/>
    <property type="match status" value="1"/>
</dbReference>
<dbReference type="PANTHER" id="PTHR30194">
    <property type="entry name" value="CROSSOVER JUNCTION ENDODEOXYRIBONUCLEASE RUVC"/>
    <property type="match status" value="1"/>
</dbReference>
<keyword evidence="11 13" id="KW-0234">DNA repair</keyword>
<feature type="binding site" evidence="13">
    <location>
        <position position="67"/>
    </location>
    <ligand>
        <name>Mg(2+)</name>
        <dbReference type="ChEBI" id="CHEBI:18420"/>
        <label>2</label>
    </ligand>
</feature>
<dbReference type="SUPFAM" id="SSF53098">
    <property type="entry name" value="Ribonuclease H-like"/>
    <property type="match status" value="1"/>
</dbReference>
<evidence type="ECO:0000256" key="6">
    <source>
        <dbReference type="ARBA" id="ARBA00022763"/>
    </source>
</evidence>
<dbReference type="PANTHER" id="PTHR30194:SF3">
    <property type="entry name" value="CROSSOVER JUNCTION ENDODEOXYRIBONUCLEASE RUVC"/>
    <property type="match status" value="1"/>
</dbReference>
<evidence type="ECO:0000256" key="3">
    <source>
        <dbReference type="ARBA" id="ARBA00022722"/>
    </source>
</evidence>
<dbReference type="EMBL" id="PCRK01000155">
    <property type="protein sequence ID" value="PIP18869.1"/>
    <property type="molecule type" value="Genomic_DNA"/>
</dbReference>
<name>A0A2G9YHY0_9BACT</name>
<dbReference type="InterPro" id="IPR002176">
    <property type="entry name" value="X-over_junc_endoDNase_RuvC"/>
</dbReference>
<dbReference type="InterPro" id="IPR012337">
    <property type="entry name" value="RNaseH-like_sf"/>
</dbReference>
<evidence type="ECO:0000256" key="12">
    <source>
        <dbReference type="ARBA" id="ARBA00029354"/>
    </source>
</evidence>
<evidence type="ECO:0000256" key="7">
    <source>
        <dbReference type="ARBA" id="ARBA00022801"/>
    </source>
</evidence>
<keyword evidence="8 13" id="KW-0460">Magnesium</keyword>
<keyword evidence="2 13" id="KW-0963">Cytoplasm</keyword>
<dbReference type="CDD" id="cd16962">
    <property type="entry name" value="RuvC"/>
    <property type="match status" value="1"/>
</dbReference>
<evidence type="ECO:0000313" key="15">
    <source>
        <dbReference type="EMBL" id="PIP18869.1"/>
    </source>
</evidence>
<evidence type="ECO:0000256" key="8">
    <source>
        <dbReference type="ARBA" id="ARBA00022842"/>
    </source>
</evidence>
<dbReference type="GO" id="GO:0048476">
    <property type="term" value="C:Holliday junction resolvase complex"/>
    <property type="evidence" value="ECO:0007669"/>
    <property type="project" value="UniProtKB-UniRule"/>
</dbReference>
<comment type="subcellular location">
    <subcellularLocation>
        <location evidence="13">Cytoplasm</location>
    </subcellularLocation>
</comment>
<dbReference type="GO" id="GO:0006281">
    <property type="term" value="P:DNA repair"/>
    <property type="evidence" value="ECO:0007669"/>
    <property type="project" value="UniProtKB-UniRule"/>
</dbReference>
<evidence type="ECO:0000313" key="16">
    <source>
        <dbReference type="Proteomes" id="UP000231292"/>
    </source>
</evidence>
<comment type="subunit">
    <text evidence="13">Homodimer which binds Holliday junction (HJ) DNA. The HJ becomes 2-fold symmetrical on binding to RuvC with unstacked arms; it has a different conformation from HJ DNA in complex with RuvA. In the full resolvosome a probable DNA-RuvA(4)-RuvB(12)-RuvC(2) complex forms which resolves the HJ.</text>
</comment>
<comment type="cofactor">
    <cofactor evidence="13">
        <name>Mg(2+)</name>
        <dbReference type="ChEBI" id="CHEBI:18420"/>
    </cofactor>
    <text evidence="13">Binds 2 Mg(2+) ion per subunit.</text>
</comment>
<dbReference type="Pfam" id="PF02075">
    <property type="entry name" value="RuvC"/>
    <property type="match status" value="1"/>
</dbReference>
<keyword evidence="7 13" id="KW-0378">Hydrolase</keyword>
<dbReference type="InterPro" id="IPR036397">
    <property type="entry name" value="RNaseH_sf"/>
</dbReference>
<dbReference type="AlphaFoldDB" id="A0A2G9YHY0"/>
<dbReference type="HAMAP" id="MF_00034">
    <property type="entry name" value="RuvC"/>
    <property type="match status" value="1"/>
</dbReference>
<evidence type="ECO:0000256" key="1">
    <source>
        <dbReference type="ARBA" id="ARBA00009518"/>
    </source>
</evidence>
<keyword evidence="10 13" id="KW-0233">DNA recombination</keyword>
<evidence type="ECO:0000256" key="5">
    <source>
        <dbReference type="ARBA" id="ARBA00022759"/>
    </source>
</evidence>
<dbReference type="GO" id="GO:0008821">
    <property type="term" value="F:crossover junction DNA endonuclease activity"/>
    <property type="evidence" value="ECO:0007669"/>
    <property type="project" value="UniProtKB-UniRule"/>
</dbReference>
<comment type="catalytic activity">
    <reaction evidence="12 13">
        <text>Endonucleolytic cleavage at a junction such as a reciprocal single-stranded crossover between two homologous DNA duplexes (Holliday junction).</text>
        <dbReference type="EC" id="3.1.21.10"/>
    </reaction>
</comment>
<proteinExistence type="inferred from homology"/>
<accession>A0A2G9YHY0</accession>
<dbReference type="Proteomes" id="UP000231292">
    <property type="component" value="Unassembled WGS sequence"/>
</dbReference>
<evidence type="ECO:0000256" key="10">
    <source>
        <dbReference type="ARBA" id="ARBA00023172"/>
    </source>
</evidence>
<evidence type="ECO:0000256" key="4">
    <source>
        <dbReference type="ARBA" id="ARBA00022723"/>
    </source>
</evidence>
<dbReference type="PROSITE" id="PS01321">
    <property type="entry name" value="RUVC"/>
    <property type="match status" value="1"/>
</dbReference>
<feature type="active site" evidence="13">
    <location>
        <position position="7"/>
    </location>
</feature>
<keyword evidence="4 13" id="KW-0479">Metal-binding</keyword>
<evidence type="ECO:0000256" key="9">
    <source>
        <dbReference type="ARBA" id="ARBA00023125"/>
    </source>
</evidence>
<dbReference type="GO" id="GO:0006310">
    <property type="term" value="P:DNA recombination"/>
    <property type="evidence" value="ECO:0007669"/>
    <property type="project" value="UniProtKB-UniRule"/>
</dbReference>
<feature type="binding site" evidence="13">
    <location>
        <position position="7"/>
    </location>
    <ligand>
        <name>Mg(2+)</name>
        <dbReference type="ChEBI" id="CHEBI:18420"/>
        <label>1</label>
    </ligand>
</feature>
<keyword evidence="3 13" id="KW-0540">Nuclease</keyword>
<evidence type="ECO:0000256" key="11">
    <source>
        <dbReference type="ARBA" id="ARBA00023204"/>
    </source>
</evidence>